<evidence type="ECO:0000256" key="3">
    <source>
        <dbReference type="ARBA" id="ARBA00022723"/>
    </source>
</evidence>
<dbReference type="InterPro" id="IPR017900">
    <property type="entry name" value="4Fe4S_Fe_S_CS"/>
</dbReference>
<dbReference type="PROSITE" id="PS00198">
    <property type="entry name" value="4FE4S_FER_1"/>
    <property type="match status" value="1"/>
</dbReference>
<keyword evidence="12" id="KW-0472">Membrane</keyword>
<feature type="binding site" evidence="12">
    <location>
        <position position="107"/>
    </location>
    <ligand>
        <name>[4Fe-4S] cluster</name>
        <dbReference type="ChEBI" id="CHEBI:49883"/>
        <label>2</label>
    </ligand>
</feature>
<comment type="function">
    <text evidence="12">NDH-1 shuttles electrons from NADH, via FMN and iron-sulfur (Fe-S) centers, to quinones in the respiratory chain. The immediate electron acceptor for the enzyme in this species is believed to be ubiquinone. Couples the redox reaction to proton translocation (for every two electrons transferred, four hydrogen ions are translocated across the cytoplasmic membrane), and thus conserves the redox energy in a proton gradient.</text>
</comment>
<dbReference type="Proteomes" id="UP000053048">
    <property type="component" value="Unassembled WGS sequence"/>
</dbReference>
<evidence type="ECO:0000259" key="13">
    <source>
        <dbReference type="PROSITE" id="PS51379"/>
    </source>
</evidence>
<feature type="binding site" evidence="12">
    <location>
        <position position="72"/>
    </location>
    <ligand>
        <name>[4Fe-4S] cluster</name>
        <dbReference type="ChEBI" id="CHEBI:49883"/>
        <label>2</label>
    </ligand>
</feature>
<comment type="subunit">
    <text evidence="8 12">NDH-1 is composed of 13 different subunits. Subunits NuoA, H, J, K, L, M, N constitute the membrane sector of the complex.</text>
</comment>
<evidence type="ECO:0000256" key="8">
    <source>
        <dbReference type="ARBA" id="ARBA00038844"/>
    </source>
</evidence>
<keyword evidence="7 12" id="KW-0411">Iron-sulfur</keyword>
<keyword evidence="12" id="KW-1003">Cell membrane</keyword>
<dbReference type="Gene3D" id="3.30.70.3270">
    <property type="match status" value="1"/>
</dbReference>
<protein>
    <recommendedName>
        <fullName evidence="9 12">NADH-quinone oxidoreductase subunit I</fullName>
        <ecNumber evidence="12">7.1.1.-</ecNumber>
    </recommendedName>
    <alternativeName>
        <fullName evidence="10 12">NADH dehydrogenase I subunit I</fullName>
    </alternativeName>
    <alternativeName>
        <fullName evidence="11 12">NDH-1 subunit I</fullName>
    </alternativeName>
</protein>
<dbReference type="GO" id="GO:0009060">
    <property type="term" value="P:aerobic respiration"/>
    <property type="evidence" value="ECO:0007669"/>
    <property type="project" value="TreeGrafter"/>
</dbReference>
<dbReference type="EC" id="7.1.1.-" evidence="12"/>
<keyword evidence="12" id="KW-0874">Quinone</keyword>
<dbReference type="SUPFAM" id="SSF54862">
    <property type="entry name" value="4Fe-4S ferredoxins"/>
    <property type="match status" value="1"/>
</dbReference>
<dbReference type="InterPro" id="IPR010226">
    <property type="entry name" value="NADH_quinone_OxRdtase_chainI"/>
</dbReference>
<keyword evidence="12" id="KW-0520">NAD</keyword>
<evidence type="ECO:0000256" key="10">
    <source>
        <dbReference type="ARBA" id="ARBA00041748"/>
    </source>
</evidence>
<organism evidence="14 15">
    <name type="scientific">Pseudomonas viridiflava ICMP 13104</name>
    <dbReference type="NCBI Taxonomy" id="1198305"/>
    <lineage>
        <taxon>Bacteria</taxon>
        <taxon>Pseudomonadati</taxon>
        <taxon>Pseudomonadota</taxon>
        <taxon>Gammaproteobacteria</taxon>
        <taxon>Pseudomonadales</taxon>
        <taxon>Pseudomonadaceae</taxon>
        <taxon>Pseudomonas</taxon>
    </lineage>
</organism>
<feature type="binding site" evidence="12">
    <location>
        <position position="68"/>
    </location>
    <ligand>
        <name>[4Fe-4S] cluster</name>
        <dbReference type="ChEBI" id="CHEBI:49883"/>
        <label>1</label>
    </ligand>
</feature>
<dbReference type="GO" id="GO:0050136">
    <property type="term" value="F:NADH dehydrogenase (quinone) (non-electrogenic) activity"/>
    <property type="evidence" value="ECO:0007669"/>
    <property type="project" value="UniProtKB-UniRule"/>
</dbReference>
<comment type="cofactor">
    <cofactor evidence="12">
        <name>[4Fe-4S] cluster</name>
        <dbReference type="ChEBI" id="CHEBI:49883"/>
    </cofactor>
    <text evidence="12">Binds 2 [4Fe-4S] clusters per subunit.</text>
</comment>
<dbReference type="EMBL" id="LKEJ01000131">
    <property type="protein sequence ID" value="KTB62784.1"/>
    <property type="molecule type" value="Genomic_DNA"/>
</dbReference>
<feature type="binding site" evidence="12">
    <location>
        <position position="65"/>
    </location>
    <ligand>
        <name>[4Fe-4S] cluster</name>
        <dbReference type="ChEBI" id="CHEBI:49883"/>
        <label>1</label>
    </ligand>
</feature>
<evidence type="ECO:0000256" key="5">
    <source>
        <dbReference type="ARBA" id="ARBA00022967"/>
    </source>
</evidence>
<evidence type="ECO:0000313" key="14">
    <source>
        <dbReference type="EMBL" id="KTB62784.1"/>
    </source>
</evidence>
<accession>A0A0W0HPP8</accession>
<comment type="subcellular location">
    <subcellularLocation>
        <location evidence="12">Cell membrane</location>
        <topology evidence="12">Peripheral membrane protein</topology>
    </subcellularLocation>
</comment>
<evidence type="ECO:0000313" key="15">
    <source>
        <dbReference type="Proteomes" id="UP000053048"/>
    </source>
</evidence>
<keyword evidence="12" id="KW-0830">Ubiquinone</keyword>
<dbReference type="GO" id="GO:0048038">
    <property type="term" value="F:quinone binding"/>
    <property type="evidence" value="ECO:0007669"/>
    <property type="project" value="UniProtKB-KW"/>
</dbReference>
<dbReference type="PANTHER" id="PTHR10849">
    <property type="entry name" value="NADH DEHYDROGENASE UBIQUINONE IRON-SULFUR PROTEIN 8, MITOCHONDRIAL"/>
    <property type="match status" value="1"/>
</dbReference>
<keyword evidence="5 12" id="KW-1278">Translocase</keyword>
<feature type="domain" description="4Fe-4S ferredoxin-type" evidence="13">
    <location>
        <begin position="92"/>
        <end position="121"/>
    </location>
</feature>
<evidence type="ECO:0000256" key="1">
    <source>
        <dbReference type="ARBA" id="ARBA00010277"/>
    </source>
</evidence>
<proteinExistence type="inferred from homology"/>
<dbReference type="Pfam" id="PF12838">
    <property type="entry name" value="Fer4_7"/>
    <property type="match status" value="1"/>
</dbReference>
<feature type="binding site" evidence="12">
    <location>
        <position position="101"/>
    </location>
    <ligand>
        <name>[4Fe-4S] cluster</name>
        <dbReference type="ChEBI" id="CHEBI:49883"/>
        <label>2</label>
    </ligand>
</feature>
<dbReference type="PROSITE" id="PS51379">
    <property type="entry name" value="4FE4S_FER_2"/>
    <property type="match status" value="2"/>
</dbReference>
<dbReference type="AlphaFoldDB" id="A0A0W0HPP8"/>
<sequence length="206" mass="23471">MFKYIGDIVKGTGTQLRSMVMVFGHGFRKRDTLQYPEEQVYLPPRYRGRIVLTRDPDGEERCVACNLCAVACPVGCISLQKAETEDGRWYPDFFRINFSRCIFCGLCEEACPTTAIQLTPDFEMADFKRQDLVYEKEDLHQLTPDFEMADFKRQDLVYEKEDLLISGPGKNPEYNFYRVAGMAIGGKPKGAAQNEAEPINVKSLLP</sequence>
<dbReference type="NCBIfam" id="TIGR01971">
    <property type="entry name" value="NuoI"/>
    <property type="match status" value="1"/>
</dbReference>
<dbReference type="InterPro" id="IPR017896">
    <property type="entry name" value="4Fe4S_Fe-S-bd"/>
</dbReference>
<name>A0A0W0HPP8_PSEVI</name>
<dbReference type="NCBIfam" id="NF004536">
    <property type="entry name" value="PRK05888.1-1"/>
    <property type="match status" value="1"/>
</dbReference>
<evidence type="ECO:0000256" key="2">
    <source>
        <dbReference type="ARBA" id="ARBA00022485"/>
    </source>
</evidence>
<evidence type="ECO:0000256" key="4">
    <source>
        <dbReference type="ARBA" id="ARBA00022737"/>
    </source>
</evidence>
<feature type="binding site" evidence="12">
    <location>
        <position position="62"/>
    </location>
    <ligand>
        <name>[4Fe-4S] cluster</name>
        <dbReference type="ChEBI" id="CHEBI:49883"/>
        <label>1</label>
    </ligand>
</feature>
<feature type="domain" description="4Fe-4S ferredoxin-type" evidence="13">
    <location>
        <begin position="52"/>
        <end position="82"/>
    </location>
</feature>
<keyword evidence="2 12" id="KW-0004">4Fe-4S</keyword>
<feature type="binding site" evidence="12">
    <location>
        <position position="104"/>
    </location>
    <ligand>
        <name>[4Fe-4S] cluster</name>
        <dbReference type="ChEBI" id="CHEBI:49883"/>
        <label>2</label>
    </ligand>
</feature>
<comment type="similarity">
    <text evidence="1 12">Belongs to the complex I 23 kDa subunit family.</text>
</comment>
<evidence type="ECO:0000256" key="6">
    <source>
        <dbReference type="ARBA" id="ARBA00023004"/>
    </source>
</evidence>
<dbReference type="GO" id="GO:0005506">
    <property type="term" value="F:iron ion binding"/>
    <property type="evidence" value="ECO:0007669"/>
    <property type="project" value="UniProtKB-UniRule"/>
</dbReference>
<evidence type="ECO:0000256" key="12">
    <source>
        <dbReference type="HAMAP-Rule" id="MF_01351"/>
    </source>
</evidence>
<comment type="caution">
    <text evidence="14">The sequence shown here is derived from an EMBL/GenBank/DDBJ whole genome shotgun (WGS) entry which is preliminary data.</text>
</comment>
<dbReference type="PANTHER" id="PTHR10849:SF20">
    <property type="entry name" value="NADH DEHYDROGENASE [UBIQUINONE] IRON-SULFUR PROTEIN 8, MITOCHONDRIAL"/>
    <property type="match status" value="1"/>
</dbReference>
<keyword evidence="15" id="KW-1185">Reference proteome</keyword>
<keyword evidence="4" id="KW-0677">Repeat</keyword>
<reference evidence="14 15" key="1">
    <citation type="submission" date="2015-09" db="EMBL/GenBank/DDBJ databases">
        <title>Genome sequence of ICMP 13104.</title>
        <authorList>
            <person name="Visnovsky S."/>
            <person name="Lu A."/>
            <person name="Panda P."/>
            <person name="Pitman A."/>
        </authorList>
    </citation>
    <scope>NUCLEOTIDE SEQUENCE [LARGE SCALE GENOMIC DNA]</scope>
    <source>
        <strain evidence="14 15">ICMP 13104</strain>
    </source>
</reference>
<evidence type="ECO:0000256" key="9">
    <source>
        <dbReference type="ARBA" id="ARBA00040641"/>
    </source>
</evidence>
<keyword evidence="3 12" id="KW-0479">Metal-binding</keyword>
<gene>
    <name evidence="12" type="primary">nuoI</name>
    <name evidence="14" type="ORF">AO067_11090</name>
</gene>
<evidence type="ECO:0000256" key="7">
    <source>
        <dbReference type="ARBA" id="ARBA00023014"/>
    </source>
</evidence>
<dbReference type="GO" id="GO:0051539">
    <property type="term" value="F:4 iron, 4 sulfur cluster binding"/>
    <property type="evidence" value="ECO:0007669"/>
    <property type="project" value="UniProtKB-KW"/>
</dbReference>
<dbReference type="HAMAP" id="MF_01351">
    <property type="entry name" value="NDH1_NuoI"/>
    <property type="match status" value="1"/>
</dbReference>
<feature type="binding site" evidence="12">
    <location>
        <position position="111"/>
    </location>
    <ligand>
        <name>[4Fe-4S] cluster</name>
        <dbReference type="ChEBI" id="CHEBI:49883"/>
        <label>1</label>
    </ligand>
</feature>
<evidence type="ECO:0000256" key="11">
    <source>
        <dbReference type="ARBA" id="ARBA00043079"/>
    </source>
</evidence>
<dbReference type="GO" id="GO:0005886">
    <property type="term" value="C:plasma membrane"/>
    <property type="evidence" value="ECO:0007669"/>
    <property type="project" value="UniProtKB-SubCell"/>
</dbReference>
<keyword evidence="6 12" id="KW-0408">Iron</keyword>
<comment type="catalytic activity">
    <reaction evidence="12">
        <text>a quinone + NADH + 5 H(+)(in) = a quinol + NAD(+) + 4 H(+)(out)</text>
        <dbReference type="Rhea" id="RHEA:57888"/>
        <dbReference type="ChEBI" id="CHEBI:15378"/>
        <dbReference type="ChEBI" id="CHEBI:24646"/>
        <dbReference type="ChEBI" id="CHEBI:57540"/>
        <dbReference type="ChEBI" id="CHEBI:57945"/>
        <dbReference type="ChEBI" id="CHEBI:132124"/>
    </reaction>
</comment>